<feature type="compositionally biased region" description="Low complexity" evidence="1">
    <location>
        <begin position="297"/>
        <end position="314"/>
    </location>
</feature>
<name>A0A9P7AIG4_9AGAM</name>
<organism evidence="2 3">
    <name type="scientific">Suillus plorans</name>
    <dbReference type="NCBI Taxonomy" id="116603"/>
    <lineage>
        <taxon>Eukaryota</taxon>
        <taxon>Fungi</taxon>
        <taxon>Dikarya</taxon>
        <taxon>Basidiomycota</taxon>
        <taxon>Agaricomycotina</taxon>
        <taxon>Agaricomycetes</taxon>
        <taxon>Agaricomycetidae</taxon>
        <taxon>Boletales</taxon>
        <taxon>Suillineae</taxon>
        <taxon>Suillaceae</taxon>
        <taxon>Suillus</taxon>
    </lineage>
</organism>
<sequence>THPADCRVLFNESKKSRDPAISEPDPSGSQKNHIWAAIAEVIFEKDEEYKDAYAEDKHKFTVAVSNRITHLRNKYKKQHARFHQTGAGINPLDAAGAQNLREQVLIDFPWFDILDKLWKSNPVFALKTISSVPGVDHAANMAALTQGKGKQMVAQAPSPDPDNIVGDTESDIIDDILDEPLLAQGKSKEKALPPPCPDEPMDEDLNPNDDHTFITQPEPPLPSTPLNDADDDGEPRDNNFGPSNQEDEDTVQQRPSNKRPCPSSPPPTHALHTPNNHSRGKFQTHVDRVTNRGAIRSPKSSPSQMSSSSSATSSRIRATPTGISGSQTSSTRKAAPSQKSSLSKCVDSEMQDVQGQVESLTTGMSYIYTVKAAASEYKLAKVNAHRHQRDIEFQREQADKECSDAAIVHQRAQEAKALELQVLEAQARVQAEKRAALQLEIKLLKLRGGAS</sequence>
<feature type="non-terminal residue" evidence="2">
    <location>
        <position position="1"/>
    </location>
</feature>
<gene>
    <name evidence="2" type="ORF">HD556DRAFT_1491298</name>
</gene>
<dbReference type="OrthoDB" id="2678246at2759"/>
<dbReference type="EMBL" id="JABBWE010000052">
    <property type="protein sequence ID" value="KAG1790238.1"/>
    <property type="molecule type" value="Genomic_DNA"/>
</dbReference>
<comment type="caution">
    <text evidence="2">The sequence shown here is derived from an EMBL/GenBank/DDBJ whole genome shotgun (WGS) entry which is preliminary data.</text>
</comment>
<protein>
    <submittedName>
        <fullName evidence="2">Uncharacterized protein</fullName>
    </submittedName>
</protein>
<feature type="compositionally biased region" description="Polar residues" evidence="1">
    <location>
        <begin position="321"/>
        <end position="343"/>
    </location>
</feature>
<feature type="region of interest" description="Disordered" evidence="1">
    <location>
        <begin position="183"/>
        <end position="347"/>
    </location>
</feature>
<reference evidence="2" key="1">
    <citation type="journal article" date="2020" name="New Phytol.">
        <title>Comparative genomics reveals dynamic genome evolution in host specialist ectomycorrhizal fungi.</title>
        <authorList>
            <person name="Lofgren L.A."/>
            <person name="Nguyen N.H."/>
            <person name="Vilgalys R."/>
            <person name="Ruytinx J."/>
            <person name="Liao H.L."/>
            <person name="Branco S."/>
            <person name="Kuo A."/>
            <person name="LaButti K."/>
            <person name="Lipzen A."/>
            <person name="Andreopoulos W."/>
            <person name="Pangilinan J."/>
            <person name="Riley R."/>
            <person name="Hundley H."/>
            <person name="Na H."/>
            <person name="Barry K."/>
            <person name="Grigoriev I.V."/>
            <person name="Stajich J.E."/>
            <person name="Kennedy P.G."/>
        </authorList>
    </citation>
    <scope>NUCLEOTIDE SEQUENCE</scope>
    <source>
        <strain evidence="2">S12</strain>
    </source>
</reference>
<dbReference type="AlphaFoldDB" id="A0A9P7AIG4"/>
<keyword evidence="3" id="KW-1185">Reference proteome</keyword>
<evidence type="ECO:0000313" key="3">
    <source>
        <dbReference type="Proteomes" id="UP000719766"/>
    </source>
</evidence>
<dbReference type="Proteomes" id="UP000719766">
    <property type="component" value="Unassembled WGS sequence"/>
</dbReference>
<dbReference type="GeneID" id="64602560"/>
<proteinExistence type="predicted"/>
<evidence type="ECO:0000256" key="1">
    <source>
        <dbReference type="SAM" id="MobiDB-lite"/>
    </source>
</evidence>
<accession>A0A9P7AIG4</accession>
<evidence type="ECO:0000313" key="2">
    <source>
        <dbReference type="EMBL" id="KAG1790238.1"/>
    </source>
</evidence>
<feature type="region of interest" description="Disordered" evidence="1">
    <location>
        <begin position="149"/>
        <end position="168"/>
    </location>
</feature>
<dbReference type="RefSeq" id="XP_041157213.1">
    <property type="nucleotide sequence ID" value="XM_041308796.1"/>
</dbReference>